<reference evidence="2" key="1">
    <citation type="journal article" date="2023" name="G3 (Bethesda)">
        <title>Whole genome assemblies of Zophobas morio and Tenebrio molitor.</title>
        <authorList>
            <person name="Kaur S."/>
            <person name="Stinson S.A."/>
            <person name="diCenzo G.C."/>
        </authorList>
    </citation>
    <scope>NUCLEOTIDE SEQUENCE</scope>
    <source>
        <strain evidence="2">QUZm001</strain>
    </source>
</reference>
<gene>
    <name evidence="2" type="ORF">Zmor_001982</name>
</gene>
<accession>A0AA38J596</accession>
<dbReference type="SUPFAM" id="SSF56349">
    <property type="entry name" value="DNA breaking-rejoining enzymes"/>
    <property type="match status" value="1"/>
</dbReference>
<dbReference type="SUPFAM" id="SSF47823">
    <property type="entry name" value="lambda integrase-like, N-terminal domain"/>
    <property type="match status" value="1"/>
</dbReference>
<organism evidence="2 3">
    <name type="scientific">Zophobas morio</name>
    <dbReference type="NCBI Taxonomy" id="2755281"/>
    <lineage>
        <taxon>Eukaryota</taxon>
        <taxon>Metazoa</taxon>
        <taxon>Ecdysozoa</taxon>
        <taxon>Arthropoda</taxon>
        <taxon>Hexapoda</taxon>
        <taxon>Insecta</taxon>
        <taxon>Pterygota</taxon>
        <taxon>Neoptera</taxon>
        <taxon>Endopterygota</taxon>
        <taxon>Coleoptera</taxon>
        <taxon>Polyphaga</taxon>
        <taxon>Cucujiformia</taxon>
        <taxon>Tenebrionidae</taxon>
        <taxon>Zophobas</taxon>
    </lineage>
</organism>
<keyword evidence="3" id="KW-1185">Reference proteome</keyword>
<evidence type="ECO:0008006" key="4">
    <source>
        <dbReference type="Google" id="ProtNLM"/>
    </source>
</evidence>
<dbReference type="Proteomes" id="UP001168821">
    <property type="component" value="Unassembled WGS sequence"/>
</dbReference>
<dbReference type="GO" id="GO:0003677">
    <property type="term" value="F:DNA binding"/>
    <property type="evidence" value="ECO:0007669"/>
    <property type="project" value="UniProtKB-KW"/>
</dbReference>
<dbReference type="PANTHER" id="PTHR35617">
    <property type="entry name" value="PHAGE_INTEGRASE DOMAIN-CONTAINING PROTEIN"/>
    <property type="match status" value="1"/>
</dbReference>
<keyword evidence="1" id="KW-0238">DNA-binding</keyword>
<evidence type="ECO:0000256" key="1">
    <source>
        <dbReference type="ARBA" id="ARBA00023125"/>
    </source>
</evidence>
<comment type="caution">
    <text evidence="2">The sequence shown here is derived from an EMBL/GenBank/DDBJ whole genome shotgun (WGS) entry which is preliminary data.</text>
</comment>
<dbReference type="InterPro" id="IPR011010">
    <property type="entry name" value="DNA_brk_join_enz"/>
</dbReference>
<dbReference type="InterPro" id="IPR010998">
    <property type="entry name" value="Integrase_recombinase_N"/>
</dbReference>
<dbReference type="AlphaFoldDB" id="A0AA38J596"/>
<proteinExistence type="predicted"/>
<protein>
    <recommendedName>
        <fullName evidence="4">Tyr recombinase domain-containing protein</fullName>
    </recommendedName>
</protein>
<evidence type="ECO:0000313" key="2">
    <source>
        <dbReference type="EMBL" id="KAJ3666544.1"/>
    </source>
</evidence>
<sequence length="254" mass="28592">MKQYDSALRKWWTHCAAHHLDPFQPDTSSALCFFTTYFNEGASYGTLNSARAALGLIGRTSLGEDACISRFFKGVHNLRPPAPRYSSTWDPATVLNHLCSIPSTDHTSIRELTLKLVTLIALVTAHRVQTLSLIQLPHITFSESGATINIALPIKTSRKGCPQPSLFLPFFRDKPELCVATLLQLYIRRTAAHRPPEIDRLFLTLQRPFKSASSQTLSRWIKATLKDWGINTKVFARIVFGMRLLRTRSARVCP</sequence>
<evidence type="ECO:0000313" key="3">
    <source>
        <dbReference type="Proteomes" id="UP001168821"/>
    </source>
</evidence>
<dbReference type="EMBL" id="JALNTZ010000001">
    <property type="protein sequence ID" value="KAJ3666544.1"/>
    <property type="molecule type" value="Genomic_DNA"/>
</dbReference>
<name>A0AA38J596_9CUCU</name>
<dbReference type="PANTHER" id="PTHR35617:SF3">
    <property type="entry name" value="CORE-BINDING (CB) DOMAIN-CONTAINING PROTEIN"/>
    <property type="match status" value="1"/>
</dbReference>
<dbReference type="Gene3D" id="1.10.150.130">
    <property type="match status" value="1"/>
</dbReference>